<dbReference type="RefSeq" id="WP_002694428.1">
    <property type="nucleotide sequence ID" value="NZ_AAWS01000005.1"/>
</dbReference>
<sequence>MKKTNLNELLFKEGEVLLLDKPLEWTSFDVVAKVRNLIRKKEGKVKVGHAGTLDPLATGLLILCTGKKTKTIEAYQAQQKEYTGEITLGATTPSFDAETEVNQTFDIAHIDESMIQETVQRFVGDIDQIPPMFSAVKVDGKRLYKHARKGQVVEIDPRKITIHAFEIIDITLPTLRFRVVCSKGTYIRSLARDFGKAMNAGAYLSALRRTKIGDFEVNDAYTVEEFMTLFEHLQTPAKGASDAK</sequence>
<dbReference type="Gene3D" id="3.30.2350.10">
    <property type="entry name" value="Pseudouridine synthase"/>
    <property type="match status" value="1"/>
</dbReference>
<evidence type="ECO:0000256" key="4">
    <source>
        <dbReference type="ARBA" id="ARBA00023235"/>
    </source>
</evidence>
<comment type="caution">
    <text evidence="8">The sequence shown here is derived from an EMBL/GenBank/DDBJ whole genome shotgun (WGS) entry which is preliminary data.</text>
</comment>
<evidence type="ECO:0000256" key="2">
    <source>
        <dbReference type="ARBA" id="ARBA00005642"/>
    </source>
</evidence>
<dbReference type="GO" id="GO:1990481">
    <property type="term" value="P:mRNA pseudouridine synthesis"/>
    <property type="evidence" value="ECO:0007669"/>
    <property type="project" value="TreeGrafter"/>
</dbReference>
<dbReference type="InterPro" id="IPR002501">
    <property type="entry name" value="PsdUridine_synth_N"/>
</dbReference>
<reference evidence="8 9" key="1">
    <citation type="submission" date="2007-01" db="EMBL/GenBank/DDBJ databases">
        <authorList>
            <person name="Haygood M."/>
            <person name="Podell S."/>
            <person name="Anderson C."/>
            <person name="Hopkinson B."/>
            <person name="Roe K."/>
            <person name="Barbeau K."/>
            <person name="Gaasterland T."/>
            <person name="Ferriera S."/>
            <person name="Johnson J."/>
            <person name="Kravitz S."/>
            <person name="Beeson K."/>
            <person name="Sutton G."/>
            <person name="Rogers Y.-H."/>
            <person name="Friedman R."/>
            <person name="Frazier M."/>
            <person name="Venter J.C."/>
        </authorList>
    </citation>
    <scope>NUCLEOTIDE SEQUENCE [LARGE SCALE GENOMIC DNA]</scope>
    <source>
        <strain evidence="8 9">ATCC 23134</strain>
    </source>
</reference>
<feature type="domain" description="tRNA pseudouridylate synthase B C-terminal" evidence="7">
    <location>
        <begin position="188"/>
        <end position="228"/>
    </location>
</feature>
<feature type="domain" description="Pseudouridine synthase II N-terminal" evidence="6">
    <location>
        <begin position="40"/>
        <end position="187"/>
    </location>
</feature>
<keyword evidence="4 5" id="KW-0413">Isomerase</keyword>
<evidence type="ECO:0000256" key="5">
    <source>
        <dbReference type="HAMAP-Rule" id="MF_01080"/>
    </source>
</evidence>
<dbReference type="eggNOG" id="COG0130">
    <property type="taxonomic scope" value="Bacteria"/>
</dbReference>
<dbReference type="InterPro" id="IPR014780">
    <property type="entry name" value="tRNA_psdUridine_synth_TruB"/>
</dbReference>
<protein>
    <recommendedName>
        <fullName evidence="5">tRNA pseudouridine synthase B</fullName>
        <ecNumber evidence="5">5.4.99.25</ecNumber>
    </recommendedName>
    <alternativeName>
        <fullName evidence="5">tRNA pseudouridine(55) synthase</fullName>
        <shortName evidence="5">Psi55 synthase</shortName>
    </alternativeName>
    <alternativeName>
        <fullName evidence="5">tRNA pseudouridylate synthase</fullName>
    </alternativeName>
    <alternativeName>
        <fullName evidence="5">tRNA-uridine isomerase</fullName>
    </alternativeName>
</protein>
<comment type="similarity">
    <text evidence="2 5">Belongs to the pseudouridine synthase TruB family. Type 1 subfamily.</text>
</comment>
<dbReference type="CDD" id="cd02573">
    <property type="entry name" value="PseudoU_synth_EcTruB"/>
    <property type="match status" value="1"/>
</dbReference>
<gene>
    <name evidence="5" type="primary">truB</name>
    <name evidence="8" type="ORF">M23134_01056</name>
</gene>
<name>A1ZFF8_MICM2</name>
<dbReference type="SUPFAM" id="SSF55120">
    <property type="entry name" value="Pseudouridine synthase"/>
    <property type="match status" value="1"/>
</dbReference>
<dbReference type="PANTHER" id="PTHR13767">
    <property type="entry name" value="TRNA-PSEUDOURIDINE SYNTHASE"/>
    <property type="match status" value="1"/>
</dbReference>
<dbReference type="Pfam" id="PF01509">
    <property type="entry name" value="TruB_N"/>
    <property type="match status" value="1"/>
</dbReference>
<dbReference type="OrthoDB" id="9802309at2"/>
<dbReference type="GO" id="GO:0160148">
    <property type="term" value="F:tRNA pseudouridine(55) synthase activity"/>
    <property type="evidence" value="ECO:0007669"/>
    <property type="project" value="UniProtKB-EC"/>
</dbReference>
<evidence type="ECO:0000259" key="7">
    <source>
        <dbReference type="Pfam" id="PF16198"/>
    </source>
</evidence>
<keyword evidence="3 5" id="KW-0819">tRNA processing</keyword>
<comment type="catalytic activity">
    <reaction evidence="1 5">
        <text>uridine(55) in tRNA = pseudouridine(55) in tRNA</text>
        <dbReference type="Rhea" id="RHEA:42532"/>
        <dbReference type="Rhea" id="RHEA-COMP:10101"/>
        <dbReference type="Rhea" id="RHEA-COMP:10102"/>
        <dbReference type="ChEBI" id="CHEBI:65314"/>
        <dbReference type="ChEBI" id="CHEBI:65315"/>
        <dbReference type="EC" id="5.4.99.25"/>
    </reaction>
</comment>
<evidence type="ECO:0000313" key="8">
    <source>
        <dbReference type="EMBL" id="EAY30732.1"/>
    </source>
</evidence>
<dbReference type="HAMAP" id="MF_01080">
    <property type="entry name" value="TruB_bact"/>
    <property type="match status" value="1"/>
</dbReference>
<dbReference type="EC" id="5.4.99.25" evidence="5"/>
<dbReference type="NCBIfam" id="TIGR00431">
    <property type="entry name" value="TruB"/>
    <property type="match status" value="1"/>
</dbReference>
<dbReference type="Proteomes" id="UP000004095">
    <property type="component" value="Unassembled WGS sequence"/>
</dbReference>
<dbReference type="Pfam" id="PF16198">
    <property type="entry name" value="TruB_C_2"/>
    <property type="match status" value="1"/>
</dbReference>
<dbReference type="GO" id="GO:0031119">
    <property type="term" value="P:tRNA pseudouridine synthesis"/>
    <property type="evidence" value="ECO:0007669"/>
    <property type="project" value="UniProtKB-UniRule"/>
</dbReference>
<dbReference type="InterPro" id="IPR020103">
    <property type="entry name" value="PsdUridine_synth_cat_dom_sf"/>
</dbReference>
<evidence type="ECO:0000313" key="9">
    <source>
        <dbReference type="Proteomes" id="UP000004095"/>
    </source>
</evidence>
<evidence type="ECO:0000256" key="1">
    <source>
        <dbReference type="ARBA" id="ARBA00000385"/>
    </source>
</evidence>
<dbReference type="InterPro" id="IPR032819">
    <property type="entry name" value="TruB_C"/>
</dbReference>
<feature type="active site" description="Nucleophile" evidence="5">
    <location>
        <position position="54"/>
    </location>
</feature>
<evidence type="ECO:0000259" key="6">
    <source>
        <dbReference type="Pfam" id="PF01509"/>
    </source>
</evidence>
<proteinExistence type="inferred from homology"/>
<evidence type="ECO:0000256" key="3">
    <source>
        <dbReference type="ARBA" id="ARBA00022694"/>
    </source>
</evidence>
<accession>A1ZFF8</accession>
<dbReference type="PANTHER" id="PTHR13767:SF2">
    <property type="entry name" value="PSEUDOURIDYLATE SYNTHASE TRUB1"/>
    <property type="match status" value="1"/>
</dbReference>
<comment type="function">
    <text evidence="5">Responsible for synthesis of pseudouridine from uracil-55 in the psi GC loop of transfer RNAs.</text>
</comment>
<organism evidence="8 9">
    <name type="scientific">Microscilla marina ATCC 23134</name>
    <dbReference type="NCBI Taxonomy" id="313606"/>
    <lineage>
        <taxon>Bacteria</taxon>
        <taxon>Pseudomonadati</taxon>
        <taxon>Bacteroidota</taxon>
        <taxon>Cytophagia</taxon>
        <taxon>Cytophagales</taxon>
        <taxon>Microscillaceae</taxon>
        <taxon>Microscilla</taxon>
    </lineage>
</organism>
<dbReference type="EMBL" id="AAWS01000005">
    <property type="protein sequence ID" value="EAY30732.1"/>
    <property type="molecule type" value="Genomic_DNA"/>
</dbReference>
<keyword evidence="9" id="KW-1185">Reference proteome</keyword>
<dbReference type="GO" id="GO:0003723">
    <property type="term" value="F:RNA binding"/>
    <property type="evidence" value="ECO:0007669"/>
    <property type="project" value="InterPro"/>
</dbReference>
<dbReference type="AlphaFoldDB" id="A1ZFF8"/>